<dbReference type="EMBL" id="CP002343">
    <property type="protein sequence ID" value="ADU47199.1"/>
    <property type="molecule type" value="Genomic_DNA"/>
</dbReference>
<evidence type="ECO:0000256" key="1">
    <source>
        <dbReference type="SAM" id="Phobius"/>
    </source>
</evidence>
<keyword evidence="1" id="KW-0472">Membrane</keyword>
<evidence type="ECO:0000313" key="3">
    <source>
        <dbReference type="Proteomes" id="UP000008914"/>
    </source>
</evidence>
<name>E6SAE9_INTC7</name>
<dbReference type="KEGG" id="ica:Intca_0654"/>
<dbReference type="RefSeq" id="WP_013491519.1">
    <property type="nucleotide sequence ID" value="NC_014830.1"/>
</dbReference>
<feature type="transmembrane region" description="Helical" evidence="1">
    <location>
        <begin position="65"/>
        <end position="90"/>
    </location>
</feature>
<dbReference type="Proteomes" id="UP000008914">
    <property type="component" value="Chromosome"/>
</dbReference>
<keyword evidence="1" id="KW-1133">Transmembrane helix</keyword>
<feature type="transmembrane region" description="Helical" evidence="1">
    <location>
        <begin position="135"/>
        <end position="151"/>
    </location>
</feature>
<gene>
    <name evidence="2" type="ordered locus">Intca_0654</name>
</gene>
<keyword evidence="1" id="KW-0812">Transmembrane</keyword>
<keyword evidence="3" id="KW-1185">Reference proteome</keyword>
<proteinExistence type="predicted"/>
<dbReference type="HOGENOM" id="CLU_104624_2_0_11"/>
<evidence type="ECO:0000313" key="2">
    <source>
        <dbReference type="EMBL" id="ADU47199.1"/>
    </source>
</evidence>
<dbReference type="Pfam" id="PF14325">
    <property type="entry name" value="DUF4383"/>
    <property type="match status" value="1"/>
</dbReference>
<dbReference type="STRING" id="710696.Intca_0654"/>
<feature type="transmembrane region" description="Helical" evidence="1">
    <location>
        <begin position="97"/>
        <end position="115"/>
    </location>
</feature>
<feature type="transmembrane region" description="Helical" evidence="1">
    <location>
        <begin position="28"/>
        <end position="45"/>
    </location>
</feature>
<protein>
    <recommendedName>
        <fullName evidence="4">DUF4383 domain-containing protein</fullName>
    </recommendedName>
</protein>
<reference evidence="2 3" key="1">
    <citation type="journal article" date="2010" name="Stand. Genomic Sci.">
        <title>Complete genome sequence of Intrasporangium calvum type strain (7 KIP).</title>
        <authorList>
            <person name="Del Rio T.G."/>
            <person name="Chertkov O."/>
            <person name="Yasawong M."/>
            <person name="Lucas S."/>
            <person name="Deshpande S."/>
            <person name="Cheng J.F."/>
            <person name="Detter C."/>
            <person name="Tapia R."/>
            <person name="Han C."/>
            <person name="Goodwin L."/>
            <person name="Pitluck S."/>
            <person name="Liolios K."/>
            <person name="Ivanova N."/>
            <person name="Mavromatis K."/>
            <person name="Pati A."/>
            <person name="Chen A."/>
            <person name="Palaniappan K."/>
            <person name="Land M."/>
            <person name="Hauser L."/>
            <person name="Chang Y.J."/>
            <person name="Jeffries C.D."/>
            <person name="Rohde M."/>
            <person name="Pukall R."/>
            <person name="Sikorski J."/>
            <person name="Goker M."/>
            <person name="Woyke T."/>
            <person name="Bristow J."/>
            <person name="Eisen J.A."/>
            <person name="Markowitz V."/>
            <person name="Hugenholtz P."/>
            <person name="Kyrpides N.C."/>
            <person name="Klenk H.P."/>
            <person name="Lapidus A."/>
        </authorList>
    </citation>
    <scope>NUCLEOTIDE SEQUENCE [LARGE SCALE GENOMIC DNA]</scope>
    <source>
        <strain evidence="3">ATCC 23552 / DSM 43043 / JCM 3097 / NBRC 12989 / 7 KIP</strain>
    </source>
</reference>
<sequence>MTSTSGEGRRRPVGAHRAVEARTPVQRVALAVAVVFVVVGVLGFVPGLTTSYDALALAGPESEALLLGLFQVSILHNVVHLLFGVVGWALSRTAPGARAFLVGGGIVYLVLTVYGWLVDRDSAANFVPLNAADDWLHLALGVGLTALGLLLPPHRRRSTVRGATNTPRG</sequence>
<dbReference type="AlphaFoldDB" id="E6SAE9"/>
<dbReference type="OrthoDB" id="572373at2"/>
<evidence type="ECO:0008006" key="4">
    <source>
        <dbReference type="Google" id="ProtNLM"/>
    </source>
</evidence>
<organism evidence="2 3">
    <name type="scientific">Intrasporangium calvum (strain ATCC 23552 / DSM 43043 / JCM 3097 / NBRC 12989 / NCIMB 10167 / NRRL B-3866 / 7 KIP)</name>
    <dbReference type="NCBI Taxonomy" id="710696"/>
    <lineage>
        <taxon>Bacteria</taxon>
        <taxon>Bacillati</taxon>
        <taxon>Actinomycetota</taxon>
        <taxon>Actinomycetes</taxon>
        <taxon>Micrococcales</taxon>
        <taxon>Intrasporangiaceae</taxon>
        <taxon>Intrasporangium</taxon>
    </lineage>
</organism>
<accession>E6SAE9</accession>
<dbReference type="eggNOG" id="ENOG5031AT3">
    <property type="taxonomic scope" value="Bacteria"/>
</dbReference>